<feature type="region of interest" description="Disordered" evidence="1">
    <location>
        <begin position="45"/>
        <end position="77"/>
    </location>
</feature>
<gene>
    <name evidence="2" type="ORF">NG895_14590</name>
</gene>
<sequence length="77" mass="7492">MFASPTVKGDTDLSATAPGTGTAAPASAAADAALLLVGRETKARPALASISRTGGTPSSSGVGEEHEAGLEVAWGLR</sequence>
<feature type="compositionally biased region" description="Polar residues" evidence="1">
    <location>
        <begin position="50"/>
        <end position="61"/>
    </location>
</feature>
<dbReference type="RefSeq" id="WP_252853246.1">
    <property type="nucleotide sequence ID" value="NZ_JAMXLR010000051.1"/>
</dbReference>
<feature type="region of interest" description="Disordered" evidence="1">
    <location>
        <begin position="1"/>
        <end position="25"/>
    </location>
</feature>
<evidence type="ECO:0000313" key="2">
    <source>
        <dbReference type="EMBL" id="MCO6045136.1"/>
    </source>
</evidence>
<accession>A0A9X2FHN8</accession>
<dbReference type="AlphaFoldDB" id="A0A9X2FHN8"/>
<proteinExistence type="predicted"/>
<reference evidence="2" key="1">
    <citation type="submission" date="2022-06" db="EMBL/GenBank/DDBJ databases">
        <title>Aeoliella straminimaris, a novel planctomycete from sediments.</title>
        <authorList>
            <person name="Vitorino I.R."/>
            <person name="Lage O.M."/>
        </authorList>
    </citation>
    <scope>NUCLEOTIDE SEQUENCE</scope>
    <source>
        <strain evidence="2">ICT_H6.2</strain>
    </source>
</reference>
<protein>
    <submittedName>
        <fullName evidence="2">Uncharacterized protein</fullName>
    </submittedName>
</protein>
<dbReference type="Proteomes" id="UP001155241">
    <property type="component" value="Unassembled WGS sequence"/>
</dbReference>
<feature type="compositionally biased region" description="Low complexity" evidence="1">
    <location>
        <begin position="13"/>
        <end position="25"/>
    </location>
</feature>
<dbReference type="EMBL" id="JAMXLR010000051">
    <property type="protein sequence ID" value="MCO6045136.1"/>
    <property type="molecule type" value="Genomic_DNA"/>
</dbReference>
<name>A0A9X2FHN8_9BACT</name>
<evidence type="ECO:0000313" key="3">
    <source>
        <dbReference type="Proteomes" id="UP001155241"/>
    </source>
</evidence>
<comment type="caution">
    <text evidence="2">The sequence shown here is derived from an EMBL/GenBank/DDBJ whole genome shotgun (WGS) entry which is preliminary data.</text>
</comment>
<organism evidence="2 3">
    <name type="scientific">Aeoliella straminimaris</name>
    <dbReference type="NCBI Taxonomy" id="2954799"/>
    <lineage>
        <taxon>Bacteria</taxon>
        <taxon>Pseudomonadati</taxon>
        <taxon>Planctomycetota</taxon>
        <taxon>Planctomycetia</taxon>
        <taxon>Pirellulales</taxon>
        <taxon>Lacipirellulaceae</taxon>
        <taxon>Aeoliella</taxon>
    </lineage>
</organism>
<keyword evidence="3" id="KW-1185">Reference proteome</keyword>
<evidence type="ECO:0000256" key="1">
    <source>
        <dbReference type="SAM" id="MobiDB-lite"/>
    </source>
</evidence>